<dbReference type="OrthoDB" id="4331173at2"/>
<protein>
    <submittedName>
        <fullName evidence="2">Uncharacterized protein</fullName>
    </submittedName>
</protein>
<feature type="chain" id="PRO_5002470840" evidence="1">
    <location>
        <begin position="27"/>
        <end position="68"/>
    </location>
</feature>
<dbReference type="RefSeq" id="WP_045948392.1">
    <property type="nucleotide sequence ID" value="NZ_JZWV01000456.1"/>
</dbReference>
<feature type="signal peptide" evidence="1">
    <location>
        <begin position="1"/>
        <end position="26"/>
    </location>
</feature>
<evidence type="ECO:0000313" key="3">
    <source>
        <dbReference type="Proteomes" id="UP000033551"/>
    </source>
</evidence>
<dbReference type="EMBL" id="JZWV01000456">
    <property type="protein sequence ID" value="KJY31904.1"/>
    <property type="molecule type" value="Genomic_DNA"/>
</dbReference>
<reference evidence="2 3" key="1">
    <citation type="submission" date="2015-02" db="EMBL/GenBank/DDBJ databases">
        <authorList>
            <person name="Ju K.-S."/>
            <person name="Doroghazi J.R."/>
            <person name="Metcalf W."/>
        </authorList>
    </citation>
    <scope>NUCLEOTIDE SEQUENCE [LARGE SCALE GENOMIC DNA]</scope>
    <source>
        <strain evidence="2 3">NRRL ISP-5550</strain>
    </source>
</reference>
<name>A0A0F4JDK9_9ACTN</name>
<accession>A0A0F4JDK9</accession>
<keyword evidence="3" id="KW-1185">Reference proteome</keyword>
<dbReference type="PATRIC" id="fig|68223.7.peg.7974"/>
<proteinExistence type="predicted"/>
<gene>
    <name evidence="2" type="ORF">VR44_17205</name>
</gene>
<dbReference type="Proteomes" id="UP000033551">
    <property type="component" value="Unassembled WGS sequence"/>
</dbReference>
<sequence length="68" mass="6839">MRTRLLGFTAALLLAAFGAAVPVAQAVVPAVTGPECVADGVGKVVYDSATGLWICTGGQYDGKPITTT</sequence>
<evidence type="ECO:0000256" key="1">
    <source>
        <dbReference type="SAM" id="SignalP"/>
    </source>
</evidence>
<keyword evidence="1" id="KW-0732">Signal</keyword>
<organism evidence="2 3">
    <name type="scientific">Streptomyces katrae</name>
    <dbReference type="NCBI Taxonomy" id="68223"/>
    <lineage>
        <taxon>Bacteria</taxon>
        <taxon>Bacillati</taxon>
        <taxon>Actinomycetota</taxon>
        <taxon>Actinomycetes</taxon>
        <taxon>Kitasatosporales</taxon>
        <taxon>Streptomycetaceae</taxon>
        <taxon>Streptomyces</taxon>
    </lineage>
</organism>
<evidence type="ECO:0000313" key="2">
    <source>
        <dbReference type="EMBL" id="KJY31904.1"/>
    </source>
</evidence>
<dbReference type="AlphaFoldDB" id="A0A0F4JDK9"/>
<comment type="caution">
    <text evidence="2">The sequence shown here is derived from an EMBL/GenBank/DDBJ whole genome shotgun (WGS) entry which is preliminary data.</text>
</comment>